<reference evidence="2 3" key="1">
    <citation type="journal article" date="2017" name="Plant Biotechnol. J.">
        <title>A comprehensive draft genome sequence for lupin (Lupinus angustifolius), an emerging health food: insights into plant-microbe interactions and legume evolution.</title>
        <authorList>
            <person name="Hane J.K."/>
            <person name="Ming Y."/>
            <person name="Kamphuis L.G."/>
            <person name="Nelson M.N."/>
            <person name="Garg G."/>
            <person name="Atkins C.A."/>
            <person name="Bayer P.E."/>
            <person name="Bravo A."/>
            <person name="Bringans S."/>
            <person name="Cannon S."/>
            <person name="Edwards D."/>
            <person name="Foley R."/>
            <person name="Gao L.L."/>
            <person name="Harrison M.J."/>
            <person name="Huang W."/>
            <person name="Hurgobin B."/>
            <person name="Li S."/>
            <person name="Liu C.W."/>
            <person name="McGrath A."/>
            <person name="Morahan G."/>
            <person name="Murray J."/>
            <person name="Weller J."/>
            <person name="Jian J."/>
            <person name="Singh K.B."/>
        </authorList>
    </citation>
    <scope>NUCLEOTIDE SEQUENCE [LARGE SCALE GENOMIC DNA]</scope>
    <source>
        <strain evidence="3">cv. Tanjil</strain>
        <tissue evidence="2">Whole plant</tissue>
    </source>
</reference>
<keyword evidence="1" id="KW-0812">Transmembrane</keyword>
<proteinExistence type="predicted"/>
<protein>
    <submittedName>
        <fullName evidence="2">Uncharacterized protein</fullName>
    </submittedName>
</protein>
<name>A0A4P1R4H8_LUPAN</name>
<evidence type="ECO:0000313" key="2">
    <source>
        <dbReference type="EMBL" id="OIW01261.1"/>
    </source>
</evidence>
<keyword evidence="1" id="KW-0472">Membrane</keyword>
<evidence type="ECO:0000313" key="3">
    <source>
        <dbReference type="Proteomes" id="UP000188354"/>
    </source>
</evidence>
<dbReference type="Proteomes" id="UP000188354">
    <property type="component" value="Chromosome LG11"/>
</dbReference>
<sequence>MIDGNRTIEIVRGSRLRANPIAWRRQRRPAFNPTAVSLIICLVFVIITMSMLVKMILPFQGGVDTCFGQGPMKINHESCQHLCGKVHSSVS</sequence>
<dbReference type="AlphaFoldDB" id="A0A4P1R4H8"/>
<keyword evidence="1" id="KW-1133">Transmembrane helix</keyword>
<evidence type="ECO:0000256" key="1">
    <source>
        <dbReference type="SAM" id="Phobius"/>
    </source>
</evidence>
<gene>
    <name evidence="2" type="ORF">TanjilG_10422</name>
</gene>
<keyword evidence="3" id="KW-1185">Reference proteome</keyword>
<dbReference type="EMBL" id="CM007371">
    <property type="protein sequence ID" value="OIW01261.1"/>
    <property type="molecule type" value="Genomic_DNA"/>
</dbReference>
<feature type="transmembrane region" description="Helical" evidence="1">
    <location>
        <begin position="34"/>
        <end position="57"/>
    </location>
</feature>
<accession>A0A4P1R4H8</accession>
<dbReference type="Gramene" id="OIW01261">
    <property type="protein sequence ID" value="OIW01261"/>
    <property type="gene ID" value="TanjilG_10422"/>
</dbReference>
<organism evidence="2 3">
    <name type="scientific">Lupinus angustifolius</name>
    <name type="common">Narrow-leaved blue lupine</name>
    <dbReference type="NCBI Taxonomy" id="3871"/>
    <lineage>
        <taxon>Eukaryota</taxon>
        <taxon>Viridiplantae</taxon>
        <taxon>Streptophyta</taxon>
        <taxon>Embryophyta</taxon>
        <taxon>Tracheophyta</taxon>
        <taxon>Spermatophyta</taxon>
        <taxon>Magnoliopsida</taxon>
        <taxon>eudicotyledons</taxon>
        <taxon>Gunneridae</taxon>
        <taxon>Pentapetalae</taxon>
        <taxon>rosids</taxon>
        <taxon>fabids</taxon>
        <taxon>Fabales</taxon>
        <taxon>Fabaceae</taxon>
        <taxon>Papilionoideae</taxon>
        <taxon>50 kb inversion clade</taxon>
        <taxon>genistoids sensu lato</taxon>
        <taxon>core genistoids</taxon>
        <taxon>Genisteae</taxon>
        <taxon>Lupinus</taxon>
    </lineage>
</organism>